<evidence type="ECO:0000256" key="1">
    <source>
        <dbReference type="SAM" id="MobiDB-lite"/>
    </source>
</evidence>
<dbReference type="OrthoDB" id="5821992at2759"/>
<keyword evidence="3" id="KW-1185">Reference proteome</keyword>
<feature type="non-terminal residue" evidence="2">
    <location>
        <position position="1"/>
    </location>
</feature>
<evidence type="ECO:0000313" key="2">
    <source>
        <dbReference type="EMBL" id="RCN39220.1"/>
    </source>
</evidence>
<comment type="caution">
    <text evidence="2">The sequence shown here is derived from an EMBL/GenBank/DDBJ whole genome shotgun (WGS) entry which is preliminary data.</text>
</comment>
<evidence type="ECO:0000313" key="3">
    <source>
        <dbReference type="Proteomes" id="UP000252519"/>
    </source>
</evidence>
<accession>A0A368G890</accession>
<reference evidence="2 3" key="1">
    <citation type="submission" date="2014-10" db="EMBL/GenBank/DDBJ databases">
        <title>Draft genome of the hookworm Ancylostoma caninum.</title>
        <authorList>
            <person name="Mitreva M."/>
        </authorList>
    </citation>
    <scope>NUCLEOTIDE SEQUENCE [LARGE SCALE GENOMIC DNA]</scope>
    <source>
        <strain evidence="2 3">Baltimore</strain>
    </source>
</reference>
<feature type="compositionally biased region" description="Basic and acidic residues" evidence="1">
    <location>
        <begin position="161"/>
        <end position="178"/>
    </location>
</feature>
<dbReference type="Proteomes" id="UP000252519">
    <property type="component" value="Unassembled WGS sequence"/>
</dbReference>
<gene>
    <name evidence="2" type="ORF">ANCCAN_14846</name>
</gene>
<proteinExistence type="predicted"/>
<protein>
    <submittedName>
        <fullName evidence="2">Uncharacterized protein</fullName>
    </submittedName>
</protein>
<sequence length="201" mass="23683">RSSSYKVTCSRDYQAENRKEKECKTPEAVYRSKVVCNFLMELIEREERSQKRRFVDWQSVQNRYQKIFSDPDSSNDGELVETYKTNFSMQFPYASLNSELVKSWTGRSTITKALSMPIFAKIDWKSEPGTGLLRVGIRDSVVLYSDEELKEAREAINAPPEQKERRFVRDERRKHEPENEVDELIDVVPLRQRQAQSVRVY</sequence>
<dbReference type="EMBL" id="JOJR01000349">
    <property type="protein sequence ID" value="RCN39220.1"/>
    <property type="molecule type" value="Genomic_DNA"/>
</dbReference>
<name>A0A368G890_ANCCA</name>
<feature type="region of interest" description="Disordered" evidence="1">
    <location>
        <begin position="159"/>
        <end position="181"/>
    </location>
</feature>
<dbReference type="AlphaFoldDB" id="A0A368G890"/>
<organism evidence="2 3">
    <name type="scientific">Ancylostoma caninum</name>
    <name type="common">Dog hookworm</name>
    <dbReference type="NCBI Taxonomy" id="29170"/>
    <lineage>
        <taxon>Eukaryota</taxon>
        <taxon>Metazoa</taxon>
        <taxon>Ecdysozoa</taxon>
        <taxon>Nematoda</taxon>
        <taxon>Chromadorea</taxon>
        <taxon>Rhabditida</taxon>
        <taxon>Rhabditina</taxon>
        <taxon>Rhabditomorpha</taxon>
        <taxon>Strongyloidea</taxon>
        <taxon>Ancylostomatidae</taxon>
        <taxon>Ancylostomatinae</taxon>
        <taxon>Ancylostoma</taxon>
    </lineage>
</organism>